<reference evidence="1" key="2">
    <citation type="submission" date="2022-08" db="UniProtKB">
        <authorList>
            <consortium name="EnsemblMetazoa"/>
        </authorList>
    </citation>
    <scope>IDENTIFICATION</scope>
    <source>
        <strain evidence="1">STECLA/ALBI9_A</strain>
    </source>
</reference>
<organism evidence="1 2">
    <name type="scientific">Anopheles albimanus</name>
    <name type="common">New world malaria mosquito</name>
    <dbReference type="NCBI Taxonomy" id="7167"/>
    <lineage>
        <taxon>Eukaryota</taxon>
        <taxon>Metazoa</taxon>
        <taxon>Ecdysozoa</taxon>
        <taxon>Arthropoda</taxon>
        <taxon>Hexapoda</taxon>
        <taxon>Insecta</taxon>
        <taxon>Pterygota</taxon>
        <taxon>Neoptera</taxon>
        <taxon>Endopterygota</taxon>
        <taxon>Diptera</taxon>
        <taxon>Nematocera</taxon>
        <taxon>Culicoidea</taxon>
        <taxon>Culicidae</taxon>
        <taxon>Anophelinae</taxon>
        <taxon>Anopheles</taxon>
    </lineage>
</organism>
<protein>
    <submittedName>
        <fullName evidence="1">Uncharacterized protein</fullName>
    </submittedName>
</protein>
<dbReference type="EnsemblMetazoa" id="AALB014662-RA">
    <property type="protein sequence ID" value="AALB014662-PA"/>
    <property type="gene ID" value="AALB014662"/>
</dbReference>
<keyword evidence="2" id="KW-1185">Reference proteome</keyword>
<accession>A0A182FYH2</accession>
<evidence type="ECO:0000313" key="1">
    <source>
        <dbReference type="EnsemblMetazoa" id="AALB014662-PA"/>
    </source>
</evidence>
<name>A0A182FYH2_ANOAL</name>
<evidence type="ECO:0000313" key="2">
    <source>
        <dbReference type="Proteomes" id="UP000069272"/>
    </source>
</evidence>
<dbReference type="AlphaFoldDB" id="A0A182FYH2"/>
<reference evidence="1 2" key="1">
    <citation type="journal article" date="2017" name="G3 (Bethesda)">
        <title>The Physical Genome Mapping of Anopheles albimanus Corrected Scaffold Misassemblies and Identified Interarm Rearrangements in Genus Anopheles.</title>
        <authorList>
            <person name="Artemov G.N."/>
            <person name="Peery A.N."/>
            <person name="Jiang X."/>
            <person name="Tu Z."/>
            <person name="Stegniy V.N."/>
            <person name="Sharakhova M.V."/>
            <person name="Sharakhov I.V."/>
        </authorList>
    </citation>
    <scope>NUCLEOTIDE SEQUENCE [LARGE SCALE GENOMIC DNA]</scope>
    <source>
        <strain evidence="1 2">ALBI9_A</strain>
    </source>
</reference>
<dbReference type="Proteomes" id="UP000069272">
    <property type="component" value="Chromosome 3R"/>
</dbReference>
<dbReference type="VEuPathDB" id="VectorBase:AALB014662"/>
<sequence>MRQKMGRSSGIYKRSYQTCLGRLVERRPWFRSYLNVFQSDWLLCQHHRRRSTIAHSM</sequence>
<proteinExistence type="predicted"/>